<sequence length="178" mass="20653">MYDMIHIDEKWFNMYKATNTFYLTANEATPYNSSPNKRYIVLYDGKIGVWPIVEKSVALRTSVNRPKGALVMKCVNMTRSVYVKMLKTMVLPAIRMKWPGGKRLVLYIQQDNASRHVFENDDDIPAAGKEDGWDIRMKCQPARSPDMNVLDLIWAFSIRSNHCSTRKKRTRSGSLLKW</sequence>
<evidence type="ECO:0000313" key="2">
    <source>
        <dbReference type="Proteomes" id="UP000198211"/>
    </source>
</evidence>
<dbReference type="PANTHER" id="PTHR47169:SF2">
    <property type="entry name" value="OS01G0541250 PROTEIN"/>
    <property type="match status" value="1"/>
</dbReference>
<name>A0A225UJ71_9STRA</name>
<dbReference type="EMBL" id="NBNE01017670">
    <property type="protein sequence ID" value="OWY92626.1"/>
    <property type="molecule type" value="Genomic_DNA"/>
</dbReference>
<evidence type="ECO:0008006" key="3">
    <source>
        <dbReference type="Google" id="ProtNLM"/>
    </source>
</evidence>
<organism evidence="1 2">
    <name type="scientific">Phytophthora megakarya</name>
    <dbReference type="NCBI Taxonomy" id="4795"/>
    <lineage>
        <taxon>Eukaryota</taxon>
        <taxon>Sar</taxon>
        <taxon>Stramenopiles</taxon>
        <taxon>Oomycota</taxon>
        <taxon>Peronosporomycetes</taxon>
        <taxon>Peronosporales</taxon>
        <taxon>Peronosporaceae</taxon>
        <taxon>Phytophthora</taxon>
    </lineage>
</organism>
<reference evidence="2" key="1">
    <citation type="submission" date="2017-03" db="EMBL/GenBank/DDBJ databases">
        <title>Phytopthora megakarya and P. palmivora, two closely related causual agents of cacao black pod achieved similar genome size and gene model numbers by different mechanisms.</title>
        <authorList>
            <person name="Ali S."/>
            <person name="Shao J."/>
            <person name="Larry D.J."/>
            <person name="Kronmiller B."/>
            <person name="Shen D."/>
            <person name="Strem M.D."/>
            <person name="Melnick R.L."/>
            <person name="Guiltinan M.J."/>
            <person name="Tyler B.M."/>
            <person name="Meinhardt L.W."/>
            <person name="Bailey B.A."/>
        </authorList>
    </citation>
    <scope>NUCLEOTIDE SEQUENCE [LARGE SCALE GENOMIC DNA]</scope>
    <source>
        <strain evidence="2">zdho120</strain>
    </source>
</reference>
<gene>
    <name evidence="1" type="ORF">PHMEG_00038296</name>
</gene>
<dbReference type="GO" id="GO:0003676">
    <property type="term" value="F:nucleic acid binding"/>
    <property type="evidence" value="ECO:0007669"/>
    <property type="project" value="InterPro"/>
</dbReference>
<dbReference type="InterPro" id="IPR036397">
    <property type="entry name" value="RNaseH_sf"/>
</dbReference>
<keyword evidence="2" id="KW-1185">Reference proteome</keyword>
<evidence type="ECO:0000313" key="1">
    <source>
        <dbReference type="EMBL" id="OWY92626.1"/>
    </source>
</evidence>
<dbReference type="OrthoDB" id="123968at2759"/>
<dbReference type="PANTHER" id="PTHR47169">
    <property type="entry name" value="OS01G0541250 PROTEIN"/>
    <property type="match status" value="1"/>
</dbReference>
<feature type="non-terminal residue" evidence="1">
    <location>
        <position position="1"/>
    </location>
</feature>
<comment type="caution">
    <text evidence="1">The sequence shown here is derived from an EMBL/GenBank/DDBJ whole genome shotgun (WGS) entry which is preliminary data.</text>
</comment>
<proteinExistence type="predicted"/>
<accession>A0A225UJ71</accession>
<dbReference type="Proteomes" id="UP000198211">
    <property type="component" value="Unassembled WGS sequence"/>
</dbReference>
<protein>
    <recommendedName>
        <fullName evidence="3">Transposase</fullName>
    </recommendedName>
</protein>
<dbReference type="AlphaFoldDB" id="A0A225UJ71"/>
<dbReference type="Gene3D" id="3.30.420.10">
    <property type="entry name" value="Ribonuclease H-like superfamily/Ribonuclease H"/>
    <property type="match status" value="1"/>
</dbReference>